<reference evidence="2 3" key="1">
    <citation type="submission" date="2017-11" db="EMBL/GenBank/DDBJ databases">
        <title>Reclassification of Bisgaard taxon 7 as Conservatibacter flavescens gen. nov., sp. nov.</title>
        <authorList>
            <person name="Christensen H."/>
        </authorList>
    </citation>
    <scope>NUCLEOTIDE SEQUENCE [LARGE SCALE GENOMIC DNA]</scope>
    <source>
        <strain evidence="2 3">7_4</strain>
    </source>
</reference>
<evidence type="ECO:0000259" key="1">
    <source>
        <dbReference type="PROSITE" id="PS50405"/>
    </source>
</evidence>
<feature type="domain" description="GST C-terminal" evidence="1">
    <location>
        <begin position="100"/>
        <end position="243"/>
    </location>
</feature>
<protein>
    <recommendedName>
        <fullName evidence="1">GST C-terminal domain-containing protein</fullName>
    </recommendedName>
</protein>
<gene>
    <name evidence="2" type="ORF">CVP05_00635</name>
</gene>
<evidence type="ECO:0000313" key="3">
    <source>
        <dbReference type="Proteomes" id="UP000229329"/>
    </source>
</evidence>
<accession>A0A2M8S5D5</accession>
<dbReference type="InterPro" id="IPR036249">
    <property type="entry name" value="Thioredoxin-like_sf"/>
</dbReference>
<evidence type="ECO:0000313" key="2">
    <source>
        <dbReference type="EMBL" id="PJG86352.1"/>
    </source>
</evidence>
<dbReference type="GO" id="GO:0005737">
    <property type="term" value="C:cytoplasm"/>
    <property type="evidence" value="ECO:0007669"/>
    <property type="project" value="TreeGrafter"/>
</dbReference>
<dbReference type="SUPFAM" id="SSF47616">
    <property type="entry name" value="GST C-terminal domain-like"/>
    <property type="match status" value="1"/>
</dbReference>
<dbReference type="Gene3D" id="3.40.30.10">
    <property type="entry name" value="Glutaredoxin"/>
    <property type="match status" value="1"/>
</dbReference>
<organism evidence="2 3">
    <name type="scientific">Conservatibacter flavescens</name>
    <dbReference type="NCBI Taxonomy" id="28161"/>
    <lineage>
        <taxon>Bacteria</taxon>
        <taxon>Pseudomonadati</taxon>
        <taxon>Pseudomonadota</taxon>
        <taxon>Gammaproteobacteria</taxon>
        <taxon>Pasteurellales</taxon>
        <taxon>Pasteurellaceae</taxon>
        <taxon>Conservatibacter</taxon>
    </lineage>
</organism>
<dbReference type="PANTHER" id="PTHR32419">
    <property type="entry name" value="GLUTATHIONYL-HYDROQUINONE REDUCTASE"/>
    <property type="match status" value="1"/>
</dbReference>
<dbReference type="OrthoDB" id="9769158at2"/>
<dbReference type="Proteomes" id="UP000229329">
    <property type="component" value="Unassembled WGS sequence"/>
</dbReference>
<dbReference type="AlphaFoldDB" id="A0A2M8S5D5"/>
<dbReference type="Gene3D" id="1.20.1050.10">
    <property type="match status" value="1"/>
</dbReference>
<dbReference type="PANTHER" id="PTHR32419:SF6">
    <property type="entry name" value="GLUTATHIONE S-TRANSFERASE OMEGA-LIKE 1-RELATED"/>
    <property type="match status" value="1"/>
</dbReference>
<dbReference type="GO" id="GO:0004364">
    <property type="term" value="F:glutathione transferase activity"/>
    <property type="evidence" value="ECO:0007669"/>
    <property type="project" value="InterPro"/>
</dbReference>
<comment type="caution">
    <text evidence="2">The sequence shown here is derived from an EMBL/GenBank/DDBJ whole genome shotgun (WGS) entry which is preliminary data.</text>
</comment>
<proteinExistence type="predicted"/>
<dbReference type="EMBL" id="PHHA01000002">
    <property type="protein sequence ID" value="PJG86352.1"/>
    <property type="molecule type" value="Genomic_DNA"/>
</dbReference>
<name>A0A2M8S5D5_9PAST</name>
<dbReference type="RefSeq" id="WP_100287628.1">
    <property type="nucleotide sequence ID" value="NZ_PHHA01000002.1"/>
</dbReference>
<sequence>MNLYVLAACPFCHRVLLAMLWAKRSDINVVYVNDLKDENGHLTLDDEPLFGAKTMPELYEKVGQNGSSVPLLLDKDGTFVSNSSKQMTMDLLNQEPQLWAGLDNRQMSEVLDGIHDKLNRAVYGVIQAADQDEYERKAGAIFAYLDNLDGKLATQKFVLGDEPSLADLFVLPTLMRFDKVYHRIFGCSQKRLADYAHLSAYLNRMSGIAGVAGTFDGHKTLTHYYLSTFAVHGVQTRLHPLPFLPVFG</sequence>
<dbReference type="PROSITE" id="PS50405">
    <property type="entry name" value="GST_CTER"/>
    <property type="match status" value="1"/>
</dbReference>
<dbReference type="InterPro" id="IPR016639">
    <property type="entry name" value="GST_Omega/GSH"/>
</dbReference>
<dbReference type="Pfam" id="PF13410">
    <property type="entry name" value="GST_C_2"/>
    <property type="match status" value="1"/>
</dbReference>
<dbReference type="InterPro" id="IPR036282">
    <property type="entry name" value="Glutathione-S-Trfase_C_sf"/>
</dbReference>
<dbReference type="InterPro" id="IPR010987">
    <property type="entry name" value="Glutathione-S-Trfase_C-like"/>
</dbReference>
<dbReference type="SUPFAM" id="SSF52833">
    <property type="entry name" value="Thioredoxin-like"/>
    <property type="match status" value="1"/>
</dbReference>
<keyword evidence="3" id="KW-1185">Reference proteome</keyword>